<dbReference type="Pfam" id="PF00084">
    <property type="entry name" value="Sushi"/>
    <property type="match status" value="1"/>
</dbReference>
<gene>
    <name evidence="4" type="ORF">AMECASPLE_036332</name>
</gene>
<dbReference type="Proteomes" id="UP001469553">
    <property type="component" value="Unassembled WGS sequence"/>
</dbReference>
<dbReference type="InterPro" id="IPR000436">
    <property type="entry name" value="Sushi_SCR_CCP_dom"/>
</dbReference>
<evidence type="ECO:0000259" key="3">
    <source>
        <dbReference type="PROSITE" id="PS50923"/>
    </source>
</evidence>
<feature type="non-terminal residue" evidence="4">
    <location>
        <position position="101"/>
    </location>
</feature>
<comment type="caution">
    <text evidence="4">The sequence shown here is derived from an EMBL/GenBank/DDBJ whole genome shotgun (WGS) entry which is preliminary data.</text>
</comment>
<evidence type="ECO:0000313" key="4">
    <source>
        <dbReference type="EMBL" id="MEQ2293721.1"/>
    </source>
</evidence>
<evidence type="ECO:0000256" key="1">
    <source>
        <dbReference type="ARBA" id="ARBA00023157"/>
    </source>
</evidence>
<dbReference type="SMART" id="SM00032">
    <property type="entry name" value="CCP"/>
    <property type="match status" value="1"/>
</dbReference>
<feature type="domain" description="Sushi" evidence="3">
    <location>
        <begin position="1"/>
        <end position="44"/>
    </location>
</feature>
<protein>
    <recommendedName>
        <fullName evidence="3">Sushi domain-containing protein</fullName>
    </recommendedName>
</protein>
<keyword evidence="2" id="KW-0768">Sushi</keyword>
<dbReference type="InterPro" id="IPR035976">
    <property type="entry name" value="Sushi/SCR/CCP_sf"/>
</dbReference>
<proteinExistence type="predicted"/>
<evidence type="ECO:0000313" key="5">
    <source>
        <dbReference type="Proteomes" id="UP001469553"/>
    </source>
</evidence>
<keyword evidence="5" id="KW-1185">Reference proteome</keyword>
<evidence type="ECO:0000256" key="2">
    <source>
        <dbReference type="PROSITE-ProRule" id="PRU00302"/>
    </source>
</evidence>
<dbReference type="Gene3D" id="2.10.70.10">
    <property type="entry name" value="Complement Module, domain 1"/>
    <property type="match status" value="2"/>
</dbReference>
<reference evidence="4 5" key="1">
    <citation type="submission" date="2021-06" db="EMBL/GenBank/DDBJ databases">
        <authorList>
            <person name="Palmer J.M."/>
        </authorList>
    </citation>
    <scope>NUCLEOTIDE SEQUENCE [LARGE SCALE GENOMIC DNA]</scope>
    <source>
        <strain evidence="4 5">AS_MEX2019</strain>
        <tissue evidence="4">Muscle</tissue>
    </source>
</reference>
<dbReference type="EMBL" id="JAHRIP010033932">
    <property type="protein sequence ID" value="MEQ2293721.1"/>
    <property type="molecule type" value="Genomic_DNA"/>
</dbReference>
<organism evidence="4 5">
    <name type="scientific">Ameca splendens</name>
    <dbReference type="NCBI Taxonomy" id="208324"/>
    <lineage>
        <taxon>Eukaryota</taxon>
        <taxon>Metazoa</taxon>
        <taxon>Chordata</taxon>
        <taxon>Craniata</taxon>
        <taxon>Vertebrata</taxon>
        <taxon>Euteleostomi</taxon>
        <taxon>Actinopterygii</taxon>
        <taxon>Neopterygii</taxon>
        <taxon>Teleostei</taxon>
        <taxon>Neoteleostei</taxon>
        <taxon>Acanthomorphata</taxon>
        <taxon>Ovalentaria</taxon>
        <taxon>Atherinomorphae</taxon>
        <taxon>Cyprinodontiformes</taxon>
        <taxon>Goodeidae</taxon>
        <taxon>Ameca</taxon>
    </lineage>
</organism>
<name>A0ABV0YIZ2_9TELE</name>
<dbReference type="SUPFAM" id="SSF57535">
    <property type="entry name" value="Complement control module/SCR domain"/>
    <property type="match status" value="2"/>
</dbReference>
<keyword evidence="1" id="KW-1015">Disulfide bond</keyword>
<comment type="caution">
    <text evidence="2">Lacks conserved residue(s) required for the propagation of feature annotation.</text>
</comment>
<dbReference type="PROSITE" id="PS50923">
    <property type="entry name" value="SUSHI"/>
    <property type="match status" value="1"/>
</dbReference>
<sequence>MFSPGETLRVSCGEQHWILDTRTRWTEVTCSDNGAWNTDPVCQEVICPAYIQEEHYTVNTWGRKKLGDRARYYCDRDYQATQAYETATCTRDGWGPKPLCR</sequence>
<accession>A0ABV0YIZ2</accession>